<name>T1K878_TETUR</name>
<dbReference type="EMBL" id="CAEY01001871">
    <property type="status" value="NOT_ANNOTATED_CDS"/>
    <property type="molecule type" value="Genomic_DNA"/>
</dbReference>
<dbReference type="InterPro" id="IPR029058">
    <property type="entry name" value="AB_hydrolase_fold"/>
</dbReference>
<evidence type="ECO:0000259" key="3">
    <source>
        <dbReference type="Pfam" id="PF00561"/>
    </source>
</evidence>
<dbReference type="InterPro" id="IPR050266">
    <property type="entry name" value="AB_hydrolase_sf"/>
</dbReference>
<dbReference type="HOGENOM" id="CLU_020336_8_2_1"/>
<comment type="similarity">
    <text evidence="1">Belongs to the AB hydrolase superfamily.</text>
</comment>
<dbReference type="InterPro" id="IPR000073">
    <property type="entry name" value="AB_hydrolase_1"/>
</dbReference>
<dbReference type="Proteomes" id="UP000015104">
    <property type="component" value="Unassembled WGS sequence"/>
</dbReference>
<accession>T1K878</accession>
<dbReference type="GO" id="GO:0016787">
    <property type="term" value="F:hydrolase activity"/>
    <property type="evidence" value="ECO:0007669"/>
    <property type="project" value="UniProtKB-KW"/>
</dbReference>
<evidence type="ECO:0000313" key="4">
    <source>
        <dbReference type="EnsemblMetazoa" id="tetur07g00340.1"/>
    </source>
</evidence>
<dbReference type="OMA" id="HGWMDVS"/>
<dbReference type="PANTHER" id="PTHR43798:SF14">
    <property type="entry name" value="SERINE HYDROLASE-LIKE PROTEIN DDB_G0286239"/>
    <property type="match status" value="1"/>
</dbReference>
<dbReference type="Pfam" id="PF00561">
    <property type="entry name" value="Abhydrolase_1"/>
    <property type="match status" value="1"/>
</dbReference>
<feature type="domain" description="AB hydrolase-1" evidence="3">
    <location>
        <begin position="32"/>
        <end position="156"/>
    </location>
</feature>
<sequence>MVKESKEIRIPIPYGFIAAKVWGNQEEADLTIIALHGWMDNASTFDPLIESLEGNYHIIAVDLPGHGLSSHYPPGVPYRNISWLIDLRRIVNFFNLDKISFLGHSMGGNVALMYACVYPEKVERIIACDIFKEATYPAESIAQEMANSIQIFLESEQRPKMTKPYSYDDCIDILISTHYNGSLNKKMASYLLKRAARETPDGYIFTRDPRLTAIVHQKYDLNTLVQLYSNAKCEKFILCGSRGTTKLDTPEAQAILDVHKSTGYFKLIKVSGDHYLHLASPIDCARHIDSFIKESVQRTKNSSTNGFPLTESKSS</sequence>
<evidence type="ECO:0000256" key="2">
    <source>
        <dbReference type="ARBA" id="ARBA00022801"/>
    </source>
</evidence>
<dbReference type="EnsemblMetazoa" id="tetur07g00340.1">
    <property type="protein sequence ID" value="tetur07g00340.1"/>
    <property type="gene ID" value="tetur07g00340"/>
</dbReference>
<dbReference type="ESTHER" id="tetur-t1k878">
    <property type="family name" value="SERHL"/>
</dbReference>
<reference evidence="5" key="1">
    <citation type="submission" date="2011-08" db="EMBL/GenBank/DDBJ databases">
        <authorList>
            <person name="Rombauts S."/>
        </authorList>
    </citation>
    <scope>NUCLEOTIDE SEQUENCE</scope>
    <source>
        <strain evidence="5">London</strain>
    </source>
</reference>
<dbReference type="Gene3D" id="3.40.50.1820">
    <property type="entry name" value="alpha/beta hydrolase"/>
    <property type="match status" value="1"/>
</dbReference>
<evidence type="ECO:0000313" key="5">
    <source>
        <dbReference type="Proteomes" id="UP000015104"/>
    </source>
</evidence>
<proteinExistence type="inferred from homology"/>
<dbReference type="PANTHER" id="PTHR43798">
    <property type="entry name" value="MONOACYLGLYCEROL LIPASE"/>
    <property type="match status" value="1"/>
</dbReference>
<dbReference type="eggNOG" id="KOG1454">
    <property type="taxonomic scope" value="Eukaryota"/>
</dbReference>
<organism evidence="4 5">
    <name type="scientific">Tetranychus urticae</name>
    <name type="common">Two-spotted spider mite</name>
    <dbReference type="NCBI Taxonomy" id="32264"/>
    <lineage>
        <taxon>Eukaryota</taxon>
        <taxon>Metazoa</taxon>
        <taxon>Ecdysozoa</taxon>
        <taxon>Arthropoda</taxon>
        <taxon>Chelicerata</taxon>
        <taxon>Arachnida</taxon>
        <taxon>Acari</taxon>
        <taxon>Acariformes</taxon>
        <taxon>Trombidiformes</taxon>
        <taxon>Prostigmata</taxon>
        <taxon>Eleutherengona</taxon>
        <taxon>Raphignathae</taxon>
        <taxon>Tetranychoidea</taxon>
        <taxon>Tetranychidae</taxon>
        <taxon>Tetranychus</taxon>
    </lineage>
</organism>
<reference evidence="4" key="2">
    <citation type="submission" date="2015-06" db="UniProtKB">
        <authorList>
            <consortium name="EnsemblMetazoa"/>
        </authorList>
    </citation>
    <scope>IDENTIFICATION</scope>
</reference>
<keyword evidence="5" id="KW-1185">Reference proteome</keyword>
<dbReference type="KEGG" id="tut:107361873"/>
<evidence type="ECO:0000256" key="1">
    <source>
        <dbReference type="ARBA" id="ARBA00008645"/>
    </source>
</evidence>
<dbReference type="PRINTS" id="PR00111">
    <property type="entry name" value="ABHYDROLASE"/>
</dbReference>
<dbReference type="OrthoDB" id="190201at2759"/>
<protein>
    <recommendedName>
        <fullName evidence="3">AB hydrolase-1 domain-containing protein</fullName>
    </recommendedName>
</protein>
<keyword evidence="2" id="KW-0378">Hydrolase</keyword>
<dbReference type="SUPFAM" id="SSF53474">
    <property type="entry name" value="alpha/beta-Hydrolases"/>
    <property type="match status" value="1"/>
</dbReference>
<dbReference type="STRING" id="32264.T1K878"/>
<gene>
    <name evidence="4" type="primary">107361873</name>
</gene>
<dbReference type="AlphaFoldDB" id="T1K878"/>
<dbReference type="GO" id="GO:0016020">
    <property type="term" value="C:membrane"/>
    <property type="evidence" value="ECO:0007669"/>
    <property type="project" value="TreeGrafter"/>
</dbReference>